<accession>A0A8X6Y086</accession>
<dbReference type="InterPro" id="IPR036322">
    <property type="entry name" value="WD40_repeat_dom_sf"/>
</dbReference>
<dbReference type="Gene3D" id="2.130.10.10">
    <property type="entry name" value="YVTN repeat-like/Quinoprotein amine dehydrogenase"/>
    <property type="match status" value="2"/>
</dbReference>
<dbReference type="Pfam" id="PF00400">
    <property type="entry name" value="WD40"/>
    <property type="match status" value="4"/>
</dbReference>
<dbReference type="PANTHER" id="PTHR19879">
    <property type="entry name" value="TRANSCRIPTION INITIATION FACTOR TFIID"/>
    <property type="match status" value="1"/>
</dbReference>
<name>A0A8X6Y086_9ARAC</name>
<evidence type="ECO:0000313" key="5">
    <source>
        <dbReference type="EMBL" id="GFY62907.1"/>
    </source>
</evidence>
<feature type="compositionally biased region" description="Polar residues" evidence="4">
    <location>
        <begin position="402"/>
        <end position="413"/>
    </location>
</feature>
<keyword evidence="2" id="KW-0677">Repeat</keyword>
<dbReference type="AlphaFoldDB" id="A0A8X6Y086"/>
<evidence type="ECO:0000256" key="2">
    <source>
        <dbReference type="ARBA" id="ARBA00022737"/>
    </source>
</evidence>
<feature type="compositionally biased region" description="Low complexity" evidence="4">
    <location>
        <begin position="435"/>
        <end position="444"/>
    </location>
</feature>
<feature type="region of interest" description="Disordered" evidence="4">
    <location>
        <begin position="402"/>
        <end position="449"/>
    </location>
</feature>
<evidence type="ECO:0000313" key="6">
    <source>
        <dbReference type="Proteomes" id="UP000886998"/>
    </source>
</evidence>
<feature type="repeat" description="WD" evidence="3">
    <location>
        <begin position="659"/>
        <end position="700"/>
    </location>
</feature>
<comment type="caution">
    <text evidence="5">The sequence shown here is derived from an EMBL/GenBank/DDBJ whole genome shotgun (WGS) entry which is preliminary data.</text>
</comment>
<evidence type="ECO:0000256" key="1">
    <source>
        <dbReference type="ARBA" id="ARBA00022574"/>
    </source>
</evidence>
<evidence type="ECO:0000256" key="3">
    <source>
        <dbReference type="PROSITE-ProRule" id="PRU00221"/>
    </source>
</evidence>
<dbReference type="SUPFAM" id="SSF50978">
    <property type="entry name" value="WD40 repeat-like"/>
    <property type="match status" value="1"/>
</dbReference>
<dbReference type="SMART" id="SM00320">
    <property type="entry name" value="WD40"/>
    <property type="match status" value="6"/>
</dbReference>
<sequence length="767" mass="88801">EGNVENIAEDNVENIDVDFGDEIEYFMYDENASIEYLPFHEDWIVDDTILQKTRNILNERSFCTHLELLGSLEPKYLIQQLLGFIEFIQNFPDPGLDAMKKFVLQYLHLCVTMNSGNKVAKKYLRFFESYVRDKNYKRKILNCTKGDAIRFFRNEKFKVELSKETFLAVKKKLETEERVDILHFINLFFDIVGRIDEDKECEMKKPKIVLRLEIDAELRNIFEEFFQNKTHAVTNWGYSTTIGIEDFKKLLHNLIPKISSCKPKENGVETRSKYKKVFQLFLEYYCLSVEAGCYRSECEKKKFINLFCSFLKKFNSFFNINEAEEETFATTFSFFMEQNSFIMGERDYDENCKHLFTSLLRENVMSFDGSGLDIRKFPDFYNSFYERSDPFVKDLQRGNSSFTTVFPSQPSSSKAKENIKKGSAPIRQAENTDVSSPSSLQSSQHEANQTVPITTEHFQEMSLSKIKKYFSKNLCKYKELHLISIPKEDIVSAADATNLYVVCGFVSSLIRFWNISDQWLSPLLFDEHCILRGHKGIVNSVEINSELRRLISGSCDETVRIWDLEMRTCLSVHIWHSGAVYSVCWSPAYECVLSSSADSTAVLYWYETESTKVYTHKTDIPIYVVRFHPNGLYFATAATDGTIALWTIEDNRSSLRWFANDDGVKVNTISFSPCGQFLAAGDKTGWIYVWGISENELVKHFNANGHGIKHLTYNKGGDAIAATFFDETWCIFYPLSKKGKIYFQRSTGTTAWSVHFIKDDTLLVIEN</sequence>
<dbReference type="GO" id="GO:0016251">
    <property type="term" value="F:RNA polymerase II general transcription initiation factor activity"/>
    <property type="evidence" value="ECO:0007669"/>
    <property type="project" value="TreeGrafter"/>
</dbReference>
<dbReference type="PROSITE" id="PS50294">
    <property type="entry name" value="WD_REPEATS_REGION"/>
    <property type="match status" value="1"/>
</dbReference>
<dbReference type="Proteomes" id="UP000886998">
    <property type="component" value="Unassembled WGS sequence"/>
</dbReference>
<dbReference type="PROSITE" id="PS50082">
    <property type="entry name" value="WD_REPEATS_2"/>
    <property type="match status" value="3"/>
</dbReference>
<organism evidence="5 6">
    <name type="scientific">Trichonephila inaurata madagascariensis</name>
    <dbReference type="NCBI Taxonomy" id="2747483"/>
    <lineage>
        <taxon>Eukaryota</taxon>
        <taxon>Metazoa</taxon>
        <taxon>Ecdysozoa</taxon>
        <taxon>Arthropoda</taxon>
        <taxon>Chelicerata</taxon>
        <taxon>Arachnida</taxon>
        <taxon>Araneae</taxon>
        <taxon>Araneomorphae</taxon>
        <taxon>Entelegynae</taxon>
        <taxon>Araneoidea</taxon>
        <taxon>Nephilidae</taxon>
        <taxon>Trichonephila</taxon>
        <taxon>Trichonephila inaurata</taxon>
    </lineage>
</organism>
<reference evidence="5" key="1">
    <citation type="submission" date="2020-08" db="EMBL/GenBank/DDBJ databases">
        <title>Multicomponent nature underlies the extraordinary mechanical properties of spider dragline silk.</title>
        <authorList>
            <person name="Kono N."/>
            <person name="Nakamura H."/>
            <person name="Mori M."/>
            <person name="Yoshida Y."/>
            <person name="Ohtoshi R."/>
            <person name="Malay A.D."/>
            <person name="Moran D.A.P."/>
            <person name="Tomita M."/>
            <person name="Numata K."/>
            <person name="Arakawa K."/>
        </authorList>
    </citation>
    <scope>NUCLEOTIDE SEQUENCE</scope>
</reference>
<protein>
    <submittedName>
        <fullName evidence="5">WD_REPEATS_REGION domain-containing protein</fullName>
    </submittedName>
</protein>
<dbReference type="PANTHER" id="PTHR19879:SF1">
    <property type="entry name" value="CANNONBALL-RELATED"/>
    <property type="match status" value="1"/>
</dbReference>
<dbReference type="GO" id="GO:0006367">
    <property type="term" value="P:transcription initiation at RNA polymerase II promoter"/>
    <property type="evidence" value="ECO:0007669"/>
    <property type="project" value="TreeGrafter"/>
</dbReference>
<dbReference type="OrthoDB" id="6437584at2759"/>
<feature type="repeat" description="WD" evidence="3">
    <location>
        <begin position="531"/>
        <end position="572"/>
    </location>
</feature>
<evidence type="ECO:0000256" key="4">
    <source>
        <dbReference type="SAM" id="MobiDB-lite"/>
    </source>
</evidence>
<dbReference type="GO" id="GO:0005669">
    <property type="term" value="C:transcription factor TFIID complex"/>
    <property type="evidence" value="ECO:0007669"/>
    <property type="project" value="TreeGrafter"/>
</dbReference>
<dbReference type="InterPro" id="IPR001680">
    <property type="entry name" value="WD40_rpt"/>
</dbReference>
<dbReference type="PROSITE" id="PS00678">
    <property type="entry name" value="WD_REPEATS_1"/>
    <property type="match status" value="1"/>
</dbReference>
<feature type="non-terminal residue" evidence="5">
    <location>
        <position position="1"/>
    </location>
</feature>
<dbReference type="EMBL" id="BMAV01014473">
    <property type="protein sequence ID" value="GFY62907.1"/>
    <property type="molecule type" value="Genomic_DNA"/>
</dbReference>
<dbReference type="InterPro" id="IPR015943">
    <property type="entry name" value="WD40/YVTN_repeat-like_dom_sf"/>
</dbReference>
<feature type="repeat" description="WD" evidence="3">
    <location>
        <begin position="622"/>
        <end position="656"/>
    </location>
</feature>
<keyword evidence="1 3" id="KW-0853">WD repeat</keyword>
<gene>
    <name evidence="5" type="primary">AVEN_16547_1</name>
    <name evidence="5" type="ORF">TNIN_483811</name>
</gene>
<dbReference type="InterPro" id="IPR019775">
    <property type="entry name" value="WD40_repeat_CS"/>
</dbReference>
<proteinExistence type="predicted"/>
<keyword evidence="6" id="KW-1185">Reference proteome</keyword>